<evidence type="ECO:0000313" key="1">
    <source>
        <dbReference type="EMBL" id="NNJ16449.1"/>
    </source>
</evidence>
<keyword evidence="2" id="KW-1185">Reference proteome</keyword>
<dbReference type="Proteomes" id="UP000010448">
    <property type="component" value="Unassembled WGS sequence"/>
</dbReference>
<accession>A0A7K4EGG4</accession>
<sequence>MSEHTLQALLARMRDKPVTLGWGAIAAFSRDRINHLLRHQYVSGLSDFRLMPPFSGTVSLTDEQSMLATFQNLTFGAPRISFEPAALPMARVRLSVEVIGGSFSLVQNLMDSMPRLLTCFDFSEADGFTLAMDLDLSTLIGDVDRRGRFVLDLEKGEKPLCNVLVEERAQKAMGGLLLDFIKRQPRSLRIFEMGLVDLNGYNP</sequence>
<name>A0A7K4EGG4_9PSED</name>
<reference evidence="1 2" key="1">
    <citation type="journal article" date="2013" name="Genome Announc.">
        <title>Genome Sequence of Naphthalene-Degrading Soil Bacterium Pseudomonas putida CSV86.</title>
        <authorList>
            <person name="Phale P.S."/>
            <person name="Paliwal V."/>
            <person name="Raju S.C."/>
            <person name="Modak A."/>
            <person name="Purohit H.J."/>
        </authorList>
    </citation>
    <scope>NUCLEOTIDE SEQUENCE [LARGE SCALE GENOMIC DNA]</scope>
    <source>
        <strain evidence="1 2">CSV86</strain>
    </source>
</reference>
<gene>
    <name evidence="1" type="ORF">CSV86_015095</name>
</gene>
<organism evidence="1 2">
    <name type="scientific">Pseudomonas bharatica CSV86</name>
    <dbReference type="NCBI Taxonomy" id="1005395"/>
    <lineage>
        <taxon>Bacteria</taxon>
        <taxon>Pseudomonadati</taxon>
        <taxon>Pseudomonadota</taxon>
        <taxon>Gammaproteobacteria</taxon>
        <taxon>Pseudomonadales</taxon>
        <taxon>Pseudomonadaceae</taxon>
        <taxon>Pseudomonas</taxon>
        <taxon>Pseudomonas bharatica</taxon>
    </lineage>
</organism>
<dbReference type="RefSeq" id="WP_170394839.1">
    <property type="nucleotide sequence ID" value="NZ_AMWJ02000002.1"/>
</dbReference>
<dbReference type="EMBL" id="AMWJ02000002">
    <property type="protein sequence ID" value="NNJ16449.1"/>
    <property type="molecule type" value="Genomic_DNA"/>
</dbReference>
<comment type="caution">
    <text evidence="1">The sequence shown here is derived from an EMBL/GenBank/DDBJ whole genome shotgun (WGS) entry which is preliminary data.</text>
</comment>
<proteinExistence type="predicted"/>
<dbReference type="AlphaFoldDB" id="A0A7K4EGG4"/>
<evidence type="ECO:0000313" key="2">
    <source>
        <dbReference type="Proteomes" id="UP000010448"/>
    </source>
</evidence>
<protein>
    <submittedName>
        <fullName evidence="1">Uncharacterized protein</fullName>
    </submittedName>
</protein>